<keyword evidence="3" id="KW-1185">Reference proteome</keyword>
<proteinExistence type="predicted"/>
<dbReference type="KEGG" id="chrm:FYK34_08430"/>
<dbReference type="Proteomes" id="UP000322079">
    <property type="component" value="Chromosome"/>
</dbReference>
<evidence type="ECO:0000313" key="2">
    <source>
        <dbReference type="EMBL" id="QEL55593.1"/>
    </source>
</evidence>
<organism evidence="2 3">
    <name type="scientific">Chromobacterium paludis</name>
    <dbReference type="NCBI Taxonomy" id="2605945"/>
    <lineage>
        <taxon>Bacteria</taxon>
        <taxon>Pseudomonadati</taxon>
        <taxon>Pseudomonadota</taxon>
        <taxon>Betaproteobacteria</taxon>
        <taxon>Neisseriales</taxon>
        <taxon>Chromobacteriaceae</taxon>
        <taxon>Chromobacterium</taxon>
    </lineage>
</organism>
<protein>
    <submittedName>
        <fullName evidence="2">Uncharacterized protein</fullName>
    </submittedName>
</protein>
<dbReference type="EMBL" id="CP043473">
    <property type="protein sequence ID" value="QEL55593.1"/>
    <property type="molecule type" value="Genomic_DNA"/>
</dbReference>
<feature type="region of interest" description="Disordered" evidence="1">
    <location>
        <begin position="61"/>
        <end position="86"/>
    </location>
</feature>
<reference evidence="2 3" key="1">
    <citation type="submission" date="2019-08" db="EMBL/GenBank/DDBJ databases">
        <title>Chromobacterium paludis, a novel bacterium isolated from a Maryland marsh pond.</title>
        <authorList>
            <person name="Blackburn M.B."/>
            <person name="Gundersen-Rindal D.E."/>
        </authorList>
    </citation>
    <scope>NUCLEOTIDE SEQUENCE [LARGE SCALE GENOMIC DNA]</scope>
    <source>
        <strain evidence="3">IIBBL 257-1</strain>
    </source>
</reference>
<evidence type="ECO:0000313" key="3">
    <source>
        <dbReference type="Proteomes" id="UP000322079"/>
    </source>
</evidence>
<dbReference type="AlphaFoldDB" id="A0A5C1DGC3"/>
<dbReference type="RefSeq" id="WP_149295954.1">
    <property type="nucleotide sequence ID" value="NZ_CP043473.1"/>
</dbReference>
<accession>A0A5C1DGC3</accession>
<gene>
    <name evidence="2" type="ORF">FYK34_08430</name>
</gene>
<sequence length="86" mass="10011">MYLKHSPRQPARPSAKVVIRAAENPYCQNNELRALPRPQHDMRLLRNNLFKLNIFHIEKVFSSNTQHPARHDATARPRLQSKPPPP</sequence>
<name>A0A5C1DGC3_9NEIS</name>
<evidence type="ECO:0000256" key="1">
    <source>
        <dbReference type="SAM" id="MobiDB-lite"/>
    </source>
</evidence>